<comment type="caution">
    <text evidence="2">The sequence shown here is derived from an EMBL/GenBank/DDBJ whole genome shotgun (WGS) entry which is preliminary data.</text>
</comment>
<dbReference type="SUPFAM" id="SSF55729">
    <property type="entry name" value="Acyl-CoA N-acyltransferases (Nat)"/>
    <property type="match status" value="1"/>
</dbReference>
<dbReference type="PANTHER" id="PTHR43792:SF1">
    <property type="entry name" value="N-ACETYLTRANSFERASE DOMAIN-CONTAINING PROTEIN"/>
    <property type="match status" value="1"/>
</dbReference>
<evidence type="ECO:0000259" key="1">
    <source>
        <dbReference type="PROSITE" id="PS51186"/>
    </source>
</evidence>
<dbReference type="InterPro" id="IPR016181">
    <property type="entry name" value="Acyl_CoA_acyltransferase"/>
</dbReference>
<accession>A0A7Y9ATI4</accession>
<dbReference type="PANTHER" id="PTHR43792">
    <property type="entry name" value="GNAT FAMILY, PUTATIVE (AFU_ORTHOLOGUE AFUA_3G00765)-RELATED-RELATED"/>
    <property type="match status" value="1"/>
</dbReference>
<evidence type="ECO:0000313" key="2">
    <source>
        <dbReference type="EMBL" id="NYD21276.1"/>
    </source>
</evidence>
<dbReference type="GO" id="GO:0016747">
    <property type="term" value="F:acyltransferase activity, transferring groups other than amino-acyl groups"/>
    <property type="evidence" value="ECO:0007669"/>
    <property type="project" value="InterPro"/>
</dbReference>
<gene>
    <name evidence="2" type="ORF">BJ968_000816</name>
</gene>
<name>A0A7Y9ATI4_9ACTN</name>
<dbReference type="RefSeq" id="WP_343077798.1">
    <property type="nucleotide sequence ID" value="NZ_BAAAGN010000006.1"/>
</dbReference>
<protein>
    <submittedName>
        <fullName evidence="2">RimJ/RimL family protein N-acetyltransferase</fullName>
    </submittedName>
</protein>
<evidence type="ECO:0000313" key="3">
    <source>
        <dbReference type="Proteomes" id="UP000521922"/>
    </source>
</evidence>
<dbReference type="Proteomes" id="UP000521922">
    <property type="component" value="Unassembled WGS sequence"/>
</dbReference>
<dbReference type="InterPro" id="IPR000182">
    <property type="entry name" value="GNAT_dom"/>
</dbReference>
<dbReference type="EMBL" id="JACCBB010000001">
    <property type="protein sequence ID" value="NYD21276.1"/>
    <property type="molecule type" value="Genomic_DNA"/>
</dbReference>
<sequence length="174" mass="19578">MNPVAEVELSTPRLLLRRWTAADREPFAALNADPEVMRFFPSVLDREASDRLAHYADSRFEELSVDGEPFGLSAVQRREDGAFLGFTGLHRMRWYPEDVEIGWRLARHAWGRGYATEAARAWVGRARALGLPRLISIVDPDNAASLAVTRKLGMVEGWRAEAEGRPHVVTVLQL</sequence>
<dbReference type="Pfam" id="PF13302">
    <property type="entry name" value="Acetyltransf_3"/>
    <property type="match status" value="1"/>
</dbReference>
<dbReference type="PROSITE" id="PS51186">
    <property type="entry name" value="GNAT"/>
    <property type="match status" value="1"/>
</dbReference>
<dbReference type="Gene3D" id="3.40.630.30">
    <property type="match status" value="1"/>
</dbReference>
<feature type="domain" description="N-acetyltransferase" evidence="1">
    <location>
        <begin position="14"/>
        <end position="174"/>
    </location>
</feature>
<keyword evidence="3" id="KW-1185">Reference proteome</keyword>
<dbReference type="AlphaFoldDB" id="A0A7Y9ATI4"/>
<reference evidence="2 3" key="1">
    <citation type="submission" date="2020-07" db="EMBL/GenBank/DDBJ databases">
        <title>Sequencing the genomes of 1000 actinobacteria strains.</title>
        <authorList>
            <person name="Klenk H.-P."/>
        </authorList>
    </citation>
    <scope>NUCLEOTIDE SEQUENCE [LARGE SCALE GENOMIC DNA]</scope>
    <source>
        <strain evidence="2 3">DSM 7487</strain>
    </source>
</reference>
<organism evidence="2 3">
    <name type="scientific">Kineococcus aurantiacus</name>
    <dbReference type="NCBI Taxonomy" id="37633"/>
    <lineage>
        <taxon>Bacteria</taxon>
        <taxon>Bacillati</taxon>
        <taxon>Actinomycetota</taxon>
        <taxon>Actinomycetes</taxon>
        <taxon>Kineosporiales</taxon>
        <taxon>Kineosporiaceae</taxon>
        <taxon>Kineococcus</taxon>
    </lineage>
</organism>
<dbReference type="InterPro" id="IPR051531">
    <property type="entry name" value="N-acetyltransferase"/>
</dbReference>
<proteinExistence type="predicted"/>
<keyword evidence="2" id="KW-0808">Transferase</keyword>